<feature type="compositionally biased region" description="Basic residues" evidence="1">
    <location>
        <begin position="70"/>
        <end position="84"/>
    </location>
</feature>
<sequence length="268" mass="29566">MMATRPGSASPRSSPPAIAPQPTRGPVETDERLHDSNVMCRYPSKKCYNTRAVKRNGELHNLCDFHRQKANKNQRRLELKRKTRAQTAEAQPLEKRLKQQNKKPRQRTRRAPLSAHVAMQEEVRAKRQAAAEATRAAAAATPPVIATSFLQDLVMLDGVYDRTGFLPKVEPTAMLPMPSGLTPLPMTGLGVKEEALDRILLDGANDVAANATKAELKGSEGKTSPVDVGENWGNLDFSDYWMVPTDQPTMSFDASSFVVDEDVFIADV</sequence>
<reference evidence="2" key="1">
    <citation type="submission" date="2021-02" db="EMBL/GenBank/DDBJ databases">
        <authorList>
            <person name="Palmer J.M."/>
        </authorList>
    </citation>
    <scope>NUCLEOTIDE SEQUENCE</scope>
    <source>
        <strain evidence="2">SCRP23</strain>
    </source>
</reference>
<evidence type="ECO:0000313" key="2">
    <source>
        <dbReference type="EMBL" id="KAG7402117.1"/>
    </source>
</evidence>
<dbReference type="OrthoDB" id="127973at2759"/>
<proteinExistence type="predicted"/>
<gene>
    <name evidence="2" type="ORF">PHYBOEH_005680</name>
</gene>
<protein>
    <submittedName>
        <fullName evidence="2">Uncharacterized protein</fullName>
    </submittedName>
</protein>
<name>A0A8T1X7I7_9STRA</name>
<dbReference type="EMBL" id="JAGDFL010000003">
    <property type="protein sequence ID" value="KAG7402117.1"/>
    <property type="molecule type" value="Genomic_DNA"/>
</dbReference>
<evidence type="ECO:0000313" key="3">
    <source>
        <dbReference type="Proteomes" id="UP000693981"/>
    </source>
</evidence>
<dbReference type="AlphaFoldDB" id="A0A8T1X7I7"/>
<comment type="caution">
    <text evidence="2">The sequence shown here is derived from an EMBL/GenBank/DDBJ whole genome shotgun (WGS) entry which is preliminary data.</text>
</comment>
<organism evidence="2 3">
    <name type="scientific">Phytophthora boehmeriae</name>
    <dbReference type="NCBI Taxonomy" id="109152"/>
    <lineage>
        <taxon>Eukaryota</taxon>
        <taxon>Sar</taxon>
        <taxon>Stramenopiles</taxon>
        <taxon>Oomycota</taxon>
        <taxon>Peronosporomycetes</taxon>
        <taxon>Peronosporales</taxon>
        <taxon>Peronosporaceae</taxon>
        <taxon>Phytophthora</taxon>
    </lineage>
</organism>
<keyword evidence="3" id="KW-1185">Reference proteome</keyword>
<evidence type="ECO:0000256" key="1">
    <source>
        <dbReference type="SAM" id="MobiDB-lite"/>
    </source>
</evidence>
<feature type="compositionally biased region" description="Low complexity" evidence="1">
    <location>
        <begin position="1"/>
        <end position="12"/>
    </location>
</feature>
<feature type="region of interest" description="Disordered" evidence="1">
    <location>
        <begin position="70"/>
        <end position="114"/>
    </location>
</feature>
<dbReference type="Proteomes" id="UP000693981">
    <property type="component" value="Unassembled WGS sequence"/>
</dbReference>
<feature type="compositionally biased region" description="Basic residues" evidence="1">
    <location>
        <begin position="98"/>
        <end position="110"/>
    </location>
</feature>
<accession>A0A8T1X7I7</accession>
<feature type="region of interest" description="Disordered" evidence="1">
    <location>
        <begin position="1"/>
        <end position="32"/>
    </location>
</feature>